<gene>
    <name evidence="3" type="ORF">L1274_001040</name>
</gene>
<evidence type="ECO:0000259" key="2">
    <source>
        <dbReference type="Pfam" id="PF07589"/>
    </source>
</evidence>
<dbReference type="NCBIfam" id="TIGR02595">
    <property type="entry name" value="PEP_CTERM"/>
    <property type="match status" value="1"/>
</dbReference>
<dbReference type="Gene3D" id="2.60.120.260">
    <property type="entry name" value="Galactose-binding domain-like"/>
    <property type="match status" value="1"/>
</dbReference>
<feature type="domain" description="Ice-binding protein C-terminal" evidence="2">
    <location>
        <begin position="169"/>
        <end position="193"/>
    </location>
</feature>
<accession>A0ABT1GEG1</accession>
<evidence type="ECO:0000313" key="3">
    <source>
        <dbReference type="EMBL" id="MCP2007347.1"/>
    </source>
</evidence>
<keyword evidence="1" id="KW-0732">Signal</keyword>
<dbReference type="EMBL" id="JALJZU010000002">
    <property type="protein sequence ID" value="MCP2007347.1"/>
    <property type="molecule type" value="Genomic_DNA"/>
</dbReference>
<keyword evidence="4" id="KW-1185">Reference proteome</keyword>
<dbReference type="Proteomes" id="UP001162889">
    <property type="component" value="Unassembled WGS sequence"/>
</dbReference>
<dbReference type="InterPro" id="IPR013424">
    <property type="entry name" value="Ice-binding_C"/>
</dbReference>
<dbReference type="SUPFAM" id="SSF49785">
    <property type="entry name" value="Galactose-binding domain-like"/>
    <property type="match status" value="1"/>
</dbReference>
<evidence type="ECO:0000256" key="1">
    <source>
        <dbReference type="SAM" id="SignalP"/>
    </source>
</evidence>
<comment type="caution">
    <text evidence="3">The sequence shown here is derived from an EMBL/GenBank/DDBJ whole genome shotgun (WGS) entry which is preliminary data.</text>
</comment>
<proteinExistence type="predicted"/>
<reference evidence="3" key="1">
    <citation type="submission" date="2022-03" db="EMBL/GenBank/DDBJ databases">
        <title>Genome Encyclopedia of Bacteria and Archaea VI: Functional Genomics of Type Strains.</title>
        <authorList>
            <person name="Whitman W."/>
        </authorList>
    </citation>
    <scope>NUCLEOTIDE SEQUENCE</scope>
    <source>
        <strain evidence="3">HSC-15S17</strain>
    </source>
</reference>
<dbReference type="RefSeq" id="WP_229225082.1">
    <property type="nucleotide sequence ID" value="NZ_JAHTGR010000016.1"/>
</dbReference>
<name>A0ABT1GEG1_9BURK</name>
<organism evidence="3 4">
    <name type="scientific">Duganella violaceipulchra</name>
    <dbReference type="NCBI Taxonomy" id="2849652"/>
    <lineage>
        <taxon>Bacteria</taxon>
        <taxon>Pseudomonadati</taxon>
        <taxon>Pseudomonadota</taxon>
        <taxon>Betaproteobacteria</taxon>
        <taxon>Burkholderiales</taxon>
        <taxon>Oxalobacteraceae</taxon>
        <taxon>Telluria group</taxon>
        <taxon>Duganella</taxon>
    </lineage>
</organism>
<dbReference type="Pfam" id="PF07589">
    <property type="entry name" value="PEP-CTERM"/>
    <property type="match status" value="1"/>
</dbReference>
<dbReference type="InterPro" id="IPR008979">
    <property type="entry name" value="Galactose-bd-like_sf"/>
</dbReference>
<evidence type="ECO:0000313" key="4">
    <source>
        <dbReference type="Proteomes" id="UP001162889"/>
    </source>
</evidence>
<sequence>MAFKKFAIAAALLCASAAQAAPVFSDNFDTDTLALNATNFQGGWAVAGGTVDVIGAPGFFDLVPGNGRYVDLDGSTGRAGLLFNSVSLNAGVTYKLSFDLAGNNRGAGNDTVEVGFGSGSQVFTRSAADGFQTFSLTYTASTTGLVGFSFADQGRDNQGALLDRVSITAVPEPETYGMLLGGLALLGVVARRRQG</sequence>
<feature type="signal peptide" evidence="1">
    <location>
        <begin position="1"/>
        <end position="20"/>
    </location>
</feature>
<protein>
    <recommendedName>
        <fullName evidence="2">Ice-binding protein C-terminal domain-containing protein</fullName>
    </recommendedName>
</protein>
<feature type="chain" id="PRO_5046546349" description="Ice-binding protein C-terminal domain-containing protein" evidence="1">
    <location>
        <begin position="21"/>
        <end position="195"/>
    </location>
</feature>